<reference evidence="1" key="1">
    <citation type="submission" date="2020-05" db="EMBL/GenBank/DDBJ databases">
        <title>Mycena genomes resolve the evolution of fungal bioluminescence.</title>
        <authorList>
            <person name="Tsai I.J."/>
        </authorList>
    </citation>
    <scope>NUCLEOTIDE SEQUENCE</scope>
    <source>
        <strain evidence="1">CCC161011</strain>
    </source>
</reference>
<sequence>MEEIHHSLCSLTSLSLHSEDVQAPKMLEQIAKYANTLQKFDSCLRSQRELGTIKRLFKQGEINAQLDTCETELRSLLAIFTDKQGAGLAIAIVEFNIDTETRHQELLEMILSQSSSLDSISSVSIFHEIEAF</sequence>
<gene>
    <name evidence="1" type="ORF">MVEN_02560800</name>
</gene>
<dbReference type="EMBL" id="JACAZI010000037">
    <property type="protein sequence ID" value="KAF7328211.1"/>
    <property type="molecule type" value="Genomic_DNA"/>
</dbReference>
<dbReference type="AlphaFoldDB" id="A0A8H6U3U5"/>
<comment type="caution">
    <text evidence="1">The sequence shown here is derived from an EMBL/GenBank/DDBJ whole genome shotgun (WGS) entry which is preliminary data.</text>
</comment>
<dbReference type="Proteomes" id="UP000620124">
    <property type="component" value="Unassembled WGS sequence"/>
</dbReference>
<name>A0A8H6U3U5_9AGAR</name>
<keyword evidence="2" id="KW-1185">Reference proteome</keyword>
<proteinExistence type="predicted"/>
<evidence type="ECO:0000313" key="1">
    <source>
        <dbReference type="EMBL" id="KAF7328211.1"/>
    </source>
</evidence>
<dbReference type="OrthoDB" id="3015449at2759"/>
<organism evidence="1 2">
    <name type="scientific">Mycena venus</name>
    <dbReference type="NCBI Taxonomy" id="2733690"/>
    <lineage>
        <taxon>Eukaryota</taxon>
        <taxon>Fungi</taxon>
        <taxon>Dikarya</taxon>
        <taxon>Basidiomycota</taxon>
        <taxon>Agaricomycotina</taxon>
        <taxon>Agaricomycetes</taxon>
        <taxon>Agaricomycetidae</taxon>
        <taxon>Agaricales</taxon>
        <taxon>Marasmiineae</taxon>
        <taxon>Mycenaceae</taxon>
        <taxon>Mycena</taxon>
    </lineage>
</organism>
<accession>A0A8H6U3U5</accession>
<evidence type="ECO:0000313" key="2">
    <source>
        <dbReference type="Proteomes" id="UP000620124"/>
    </source>
</evidence>
<protein>
    <submittedName>
        <fullName evidence="1">CTLH domain-containing protein</fullName>
    </submittedName>
</protein>